<organism evidence="1">
    <name type="scientific">marine sediment metagenome</name>
    <dbReference type="NCBI Taxonomy" id="412755"/>
    <lineage>
        <taxon>unclassified sequences</taxon>
        <taxon>metagenomes</taxon>
        <taxon>ecological metagenomes</taxon>
    </lineage>
</organism>
<proteinExistence type="predicted"/>
<name>X1J0F1_9ZZZZ</name>
<dbReference type="AlphaFoldDB" id="X1J0F1"/>
<dbReference type="EMBL" id="BARU01030416">
    <property type="protein sequence ID" value="GAH63283.1"/>
    <property type="molecule type" value="Genomic_DNA"/>
</dbReference>
<gene>
    <name evidence="1" type="ORF">S03H2_48264</name>
</gene>
<reference evidence="1" key="1">
    <citation type="journal article" date="2014" name="Front. Microbiol.">
        <title>High frequency of phylogenetically diverse reductive dehalogenase-homologous genes in deep subseafloor sedimentary metagenomes.</title>
        <authorList>
            <person name="Kawai M."/>
            <person name="Futagami T."/>
            <person name="Toyoda A."/>
            <person name="Takaki Y."/>
            <person name="Nishi S."/>
            <person name="Hori S."/>
            <person name="Arai W."/>
            <person name="Tsubouchi T."/>
            <person name="Morono Y."/>
            <person name="Uchiyama I."/>
            <person name="Ito T."/>
            <person name="Fujiyama A."/>
            <person name="Inagaki F."/>
            <person name="Takami H."/>
        </authorList>
    </citation>
    <scope>NUCLEOTIDE SEQUENCE</scope>
    <source>
        <strain evidence="1">Expedition CK06-06</strain>
    </source>
</reference>
<comment type="caution">
    <text evidence="1">The sequence shown here is derived from an EMBL/GenBank/DDBJ whole genome shotgun (WGS) entry which is preliminary data.</text>
</comment>
<accession>X1J0F1</accession>
<evidence type="ECO:0000313" key="1">
    <source>
        <dbReference type="EMBL" id="GAH63283.1"/>
    </source>
</evidence>
<sequence length="56" mass="6691">MKTQEEIFKQLKEEVGNQLRFYVDETSNVSVFVLPFKDNLGDNFVIRLRQDDGYYI</sequence>
<protein>
    <submittedName>
        <fullName evidence="1">Uncharacterized protein</fullName>
    </submittedName>
</protein>
<feature type="non-terminal residue" evidence="1">
    <location>
        <position position="56"/>
    </location>
</feature>